<dbReference type="GO" id="GO:0003676">
    <property type="term" value="F:nucleic acid binding"/>
    <property type="evidence" value="ECO:0007669"/>
    <property type="project" value="InterPro"/>
</dbReference>
<comment type="caution">
    <text evidence="2">The sequence shown here is derived from an EMBL/GenBank/DDBJ whole genome shotgun (WGS) entry which is preliminary data.</text>
</comment>
<dbReference type="Proteomes" id="UP000179807">
    <property type="component" value="Unassembled WGS sequence"/>
</dbReference>
<proteinExistence type="predicted"/>
<dbReference type="EMBL" id="MLAK01000895">
    <property type="protein sequence ID" value="OHT01763.1"/>
    <property type="molecule type" value="Genomic_DNA"/>
</dbReference>
<evidence type="ECO:0000313" key="2">
    <source>
        <dbReference type="EMBL" id="OHT01763.1"/>
    </source>
</evidence>
<evidence type="ECO:0000313" key="3">
    <source>
        <dbReference type="Proteomes" id="UP000179807"/>
    </source>
</evidence>
<dbReference type="InterPro" id="IPR035979">
    <property type="entry name" value="RBD_domain_sf"/>
</dbReference>
<feature type="compositionally biased region" description="Low complexity" evidence="1">
    <location>
        <begin position="170"/>
        <end position="200"/>
    </location>
</feature>
<gene>
    <name evidence="2" type="ORF">TRFO_31277</name>
</gene>
<dbReference type="VEuPathDB" id="TrichDB:TRFO_31277"/>
<reference evidence="2" key="1">
    <citation type="submission" date="2016-10" db="EMBL/GenBank/DDBJ databases">
        <authorList>
            <person name="Benchimol M."/>
            <person name="Almeida L.G."/>
            <person name="Vasconcelos A.T."/>
            <person name="Perreira-Neves A."/>
            <person name="Rosa I.A."/>
            <person name="Tasca T."/>
            <person name="Bogo M.R."/>
            <person name="de Souza W."/>
        </authorList>
    </citation>
    <scope>NUCLEOTIDE SEQUENCE [LARGE SCALE GENOMIC DNA]</scope>
    <source>
        <strain evidence="2">K</strain>
    </source>
</reference>
<accession>A0A1J4JRU8</accession>
<dbReference type="RefSeq" id="XP_068354899.1">
    <property type="nucleotide sequence ID" value="XM_068507841.1"/>
</dbReference>
<feature type="region of interest" description="Disordered" evidence="1">
    <location>
        <begin position="97"/>
        <end position="327"/>
    </location>
</feature>
<sequence length="327" mass="37701">MSNCIQIYPLHDVTADEFKRFVVRNSNTEPNLTHIEQASYECRVGYAIFATPEEASAAAKHLSKSDLDGLKIHVRLMTPAEDDYGILVGPKGFVQDESSFMDESPLQRRQDSRPMYGQTPHENVKRPIHSNRRSYQQQQVDPRNYGAAFTSKYNDNHADRPNPIHQSDESQYQRNYSNYKSNNSNSNNNNSNTNGQNYGQPYSQNYGQNYGQSYGQFQQPPNHNLPVFDGYAQNSEYRKESTRDSSSSRSREKERSHSKDRAEASSSSRRSPSSGSSRHGKHRHSSSSRRSRDSYSSSSDSYEDPSPRQSRHRHRHHHSRRHHRRSE</sequence>
<feature type="compositionally biased region" description="Basic residues" evidence="1">
    <location>
        <begin position="309"/>
        <end position="327"/>
    </location>
</feature>
<dbReference type="SUPFAM" id="SSF54928">
    <property type="entry name" value="RNA-binding domain, RBD"/>
    <property type="match status" value="1"/>
</dbReference>
<organism evidence="2 3">
    <name type="scientific">Tritrichomonas foetus</name>
    <dbReference type="NCBI Taxonomy" id="1144522"/>
    <lineage>
        <taxon>Eukaryota</taxon>
        <taxon>Metamonada</taxon>
        <taxon>Parabasalia</taxon>
        <taxon>Tritrichomonadida</taxon>
        <taxon>Tritrichomonadidae</taxon>
        <taxon>Tritrichomonas</taxon>
    </lineage>
</organism>
<feature type="compositionally biased region" description="Polar residues" evidence="1">
    <location>
        <begin position="201"/>
        <end position="222"/>
    </location>
</feature>
<dbReference type="AlphaFoldDB" id="A0A1J4JRU8"/>
<evidence type="ECO:0008006" key="4">
    <source>
        <dbReference type="Google" id="ProtNLM"/>
    </source>
</evidence>
<protein>
    <recommendedName>
        <fullName evidence="4">RRM domain-containing protein</fullName>
    </recommendedName>
</protein>
<feature type="compositionally biased region" description="Basic and acidic residues" evidence="1">
    <location>
        <begin position="154"/>
        <end position="168"/>
    </location>
</feature>
<keyword evidence="3" id="KW-1185">Reference proteome</keyword>
<name>A0A1J4JRU8_9EUKA</name>
<evidence type="ECO:0000256" key="1">
    <source>
        <dbReference type="SAM" id="MobiDB-lite"/>
    </source>
</evidence>
<feature type="compositionally biased region" description="Basic and acidic residues" evidence="1">
    <location>
        <begin position="249"/>
        <end position="263"/>
    </location>
</feature>
<dbReference type="GeneID" id="94842545"/>
<feature type="compositionally biased region" description="Low complexity" evidence="1">
    <location>
        <begin position="264"/>
        <end position="277"/>
    </location>
</feature>
<feature type="compositionally biased region" description="Basic residues" evidence="1">
    <location>
        <begin position="278"/>
        <end position="289"/>
    </location>
</feature>